<dbReference type="Proteomes" id="UP000245609">
    <property type="component" value="Unassembled WGS sequence"/>
</dbReference>
<comment type="caution">
    <text evidence="2">The sequence shown here is derived from an EMBL/GenBank/DDBJ whole genome shotgun (WGS) entry which is preliminary data.</text>
</comment>
<dbReference type="AlphaFoldDB" id="A0A2T9ZJH8"/>
<feature type="compositionally biased region" description="Basic residues" evidence="1">
    <location>
        <begin position="138"/>
        <end position="148"/>
    </location>
</feature>
<feature type="compositionally biased region" description="Polar residues" evidence="1">
    <location>
        <begin position="44"/>
        <end position="71"/>
    </location>
</feature>
<evidence type="ECO:0000313" key="2">
    <source>
        <dbReference type="EMBL" id="PVV04677.1"/>
    </source>
</evidence>
<protein>
    <submittedName>
        <fullName evidence="2">Uncharacterized protein</fullName>
    </submittedName>
</protein>
<gene>
    <name evidence="2" type="ORF">BB560_000815</name>
</gene>
<feature type="region of interest" description="Disordered" evidence="1">
    <location>
        <begin position="138"/>
        <end position="162"/>
    </location>
</feature>
<reference evidence="2 3" key="1">
    <citation type="journal article" date="2018" name="MBio">
        <title>Comparative Genomics Reveals the Core Gene Toolbox for the Fungus-Insect Symbiosis.</title>
        <authorList>
            <person name="Wang Y."/>
            <person name="Stata M."/>
            <person name="Wang W."/>
            <person name="Stajich J.E."/>
            <person name="White M.M."/>
            <person name="Moncalvo J.M."/>
        </authorList>
    </citation>
    <scope>NUCLEOTIDE SEQUENCE [LARGE SCALE GENOMIC DNA]</scope>
    <source>
        <strain evidence="2 3">SC-DP-2</strain>
    </source>
</reference>
<sequence length="185" mass="20480">MLHFKEDNFIILEFEQYKTYALRGTSDLNKLPTVQIRSVAYKQSSNSNPSFNQGKISKKNSPGHISNTPSDANDEGASETKIIFTTTSSPKNCRDIIENVSLERYKIQQTVMIRVYTSNGTTLKLGSKKTLVYKHLRSGKDKRKGRRKGMCEEAGNSSGNVNEMGIGCPGNQAESQTAGHILTSL</sequence>
<evidence type="ECO:0000313" key="3">
    <source>
        <dbReference type="Proteomes" id="UP000245609"/>
    </source>
</evidence>
<accession>A0A2T9ZJH8</accession>
<keyword evidence="3" id="KW-1185">Reference proteome</keyword>
<name>A0A2T9ZJH8_9FUNG</name>
<dbReference type="EMBL" id="MBFS01000094">
    <property type="protein sequence ID" value="PVV04677.1"/>
    <property type="molecule type" value="Genomic_DNA"/>
</dbReference>
<feature type="region of interest" description="Disordered" evidence="1">
    <location>
        <begin position="44"/>
        <end position="77"/>
    </location>
</feature>
<dbReference type="OrthoDB" id="74201at2759"/>
<evidence type="ECO:0000256" key="1">
    <source>
        <dbReference type="SAM" id="MobiDB-lite"/>
    </source>
</evidence>
<organism evidence="2 3">
    <name type="scientific">Smittium megazygosporum</name>
    <dbReference type="NCBI Taxonomy" id="133381"/>
    <lineage>
        <taxon>Eukaryota</taxon>
        <taxon>Fungi</taxon>
        <taxon>Fungi incertae sedis</taxon>
        <taxon>Zoopagomycota</taxon>
        <taxon>Kickxellomycotina</taxon>
        <taxon>Harpellomycetes</taxon>
        <taxon>Harpellales</taxon>
        <taxon>Legeriomycetaceae</taxon>
        <taxon>Smittium</taxon>
    </lineage>
</organism>
<proteinExistence type="predicted"/>